<dbReference type="GO" id="GO:0051782">
    <property type="term" value="P:negative regulation of cell division"/>
    <property type="evidence" value="ECO:0007669"/>
    <property type="project" value="TreeGrafter"/>
</dbReference>
<keyword evidence="1" id="KW-0547">Nucleotide-binding</keyword>
<organism evidence="3 4">
    <name type="scientific">Alkalicoccobacillus porphyridii</name>
    <dbReference type="NCBI Taxonomy" id="2597270"/>
    <lineage>
        <taxon>Bacteria</taxon>
        <taxon>Bacillati</taxon>
        <taxon>Bacillota</taxon>
        <taxon>Bacilli</taxon>
        <taxon>Bacillales</taxon>
        <taxon>Bacillaceae</taxon>
        <taxon>Alkalicoccobacillus</taxon>
    </lineage>
</organism>
<keyword evidence="4" id="KW-1185">Reference proteome</keyword>
<dbReference type="InterPro" id="IPR050625">
    <property type="entry name" value="ParA/MinD_ATPase"/>
</dbReference>
<dbReference type="GO" id="GO:0016887">
    <property type="term" value="F:ATP hydrolysis activity"/>
    <property type="evidence" value="ECO:0007669"/>
    <property type="project" value="TreeGrafter"/>
</dbReference>
<dbReference type="Gene3D" id="3.40.50.300">
    <property type="entry name" value="P-loop containing nucleotide triphosphate hydrolases"/>
    <property type="match status" value="1"/>
</dbReference>
<dbReference type="InterPro" id="IPR033756">
    <property type="entry name" value="YlxH/NBP35"/>
</dbReference>
<evidence type="ECO:0000313" key="3">
    <source>
        <dbReference type="EMBL" id="TSB46427.1"/>
    </source>
</evidence>
<reference evidence="3 4" key="1">
    <citation type="submission" date="2019-07" db="EMBL/GenBank/DDBJ databases">
        <authorList>
            <person name="Park Y.J."/>
            <person name="Jeong S.E."/>
            <person name="Jung H.S."/>
        </authorList>
    </citation>
    <scope>NUCLEOTIDE SEQUENCE [LARGE SCALE GENOMIC DNA]</scope>
    <source>
        <strain evidence="4">P16(2019)</strain>
    </source>
</reference>
<dbReference type="PANTHER" id="PTHR43384:SF4">
    <property type="entry name" value="CELLULOSE BIOSYNTHESIS PROTEIN BCSQ-RELATED"/>
    <property type="match status" value="1"/>
</dbReference>
<evidence type="ECO:0000256" key="2">
    <source>
        <dbReference type="ARBA" id="ARBA00022840"/>
    </source>
</evidence>
<dbReference type="Proteomes" id="UP000318521">
    <property type="component" value="Unassembled WGS sequence"/>
</dbReference>
<dbReference type="PIRSF" id="PIRSF003092">
    <property type="entry name" value="MinD"/>
    <property type="match status" value="1"/>
</dbReference>
<dbReference type="PANTHER" id="PTHR43384">
    <property type="entry name" value="SEPTUM SITE-DETERMINING PROTEIN MIND HOMOLOG, CHLOROPLASTIC-RELATED"/>
    <property type="match status" value="1"/>
</dbReference>
<dbReference type="CDD" id="cd02038">
    <property type="entry name" value="FlhG-like"/>
    <property type="match status" value="1"/>
</dbReference>
<proteinExistence type="predicted"/>
<comment type="caution">
    <text evidence="3">The sequence shown here is derived from an EMBL/GenBank/DDBJ whole genome shotgun (WGS) entry which is preliminary data.</text>
</comment>
<dbReference type="GO" id="GO:0005524">
    <property type="term" value="F:ATP binding"/>
    <property type="evidence" value="ECO:0007669"/>
    <property type="project" value="UniProtKB-KW"/>
</dbReference>
<dbReference type="SUPFAM" id="SSF52540">
    <property type="entry name" value="P-loop containing nucleoside triphosphate hydrolases"/>
    <property type="match status" value="1"/>
</dbReference>
<dbReference type="GO" id="GO:0009898">
    <property type="term" value="C:cytoplasmic side of plasma membrane"/>
    <property type="evidence" value="ECO:0007669"/>
    <property type="project" value="TreeGrafter"/>
</dbReference>
<name>A0A553ZYA0_9BACI</name>
<evidence type="ECO:0000313" key="4">
    <source>
        <dbReference type="Proteomes" id="UP000318521"/>
    </source>
</evidence>
<dbReference type="InterPro" id="IPR033875">
    <property type="entry name" value="FlhG"/>
</dbReference>
<evidence type="ECO:0000256" key="1">
    <source>
        <dbReference type="ARBA" id="ARBA00022741"/>
    </source>
</evidence>
<keyword evidence="2" id="KW-0067">ATP-binding</keyword>
<gene>
    <name evidence="3" type="ORF">FN960_11525</name>
</gene>
<dbReference type="GO" id="GO:0005829">
    <property type="term" value="C:cytosol"/>
    <property type="evidence" value="ECO:0007669"/>
    <property type="project" value="TreeGrafter"/>
</dbReference>
<accession>A0A553ZYA0</accession>
<dbReference type="OrthoDB" id="9816297at2"/>
<dbReference type="Pfam" id="PF10609">
    <property type="entry name" value="ParA"/>
    <property type="match status" value="1"/>
</dbReference>
<dbReference type="AlphaFoldDB" id="A0A553ZYA0"/>
<dbReference type="EMBL" id="VLXZ01000006">
    <property type="protein sequence ID" value="TSB46427.1"/>
    <property type="molecule type" value="Genomic_DNA"/>
</dbReference>
<dbReference type="InterPro" id="IPR025501">
    <property type="entry name" value="MinD_FleN"/>
</dbReference>
<protein>
    <submittedName>
        <fullName evidence="3">MinD/ParA family protein</fullName>
    </submittedName>
</protein>
<dbReference type="RefSeq" id="WP_143848874.1">
    <property type="nucleotide sequence ID" value="NZ_VLXZ01000006.1"/>
</dbReference>
<sequence>MMDQAESLRRRMNHTHQARLIAVASGKGGVGKSNLCVNTALSLVELGYRTIILDMDSGMGNVDVIMGVKPSYHLIDMLQNRLTVWDVIETSSLGVSYIAGGSGLVEMVQLTEQDIAYFQDQLQGLTHQYDFIFLDMGAGVTEESLQLLAAADDLLLVTTPEPTALTDAYSLLKQLTRLPDKLQVFAIANQTDSEREGQRTLENLSKVAKQFLHIDLVKLGHIPFDRMVSKAVKAQIPYSAYEGRSKAGLATKKLVQTYLAEIQVEPKVIEKAPFFQRLGRWMSGSASGTK</sequence>
<dbReference type="InterPro" id="IPR027417">
    <property type="entry name" value="P-loop_NTPase"/>
</dbReference>